<proteinExistence type="predicted"/>
<comment type="caution">
    <text evidence="3">The sequence shown here is derived from an EMBL/GenBank/DDBJ whole genome shotgun (WGS) entry which is preliminary data.</text>
</comment>
<keyword evidence="2" id="KW-0812">Transmembrane</keyword>
<keyword evidence="2" id="KW-1133">Transmembrane helix</keyword>
<evidence type="ECO:0000313" key="3">
    <source>
        <dbReference type="EMBL" id="KAB5519027.1"/>
    </source>
</evidence>
<gene>
    <name evidence="3" type="ORF">DKX38_023346</name>
</gene>
<sequence length="121" mass="12750">MQRVCKDMEAASLASEAEPECPAVRAPPAPTGIVVPLPPERTPPPLCNPGLPPPAGVPPPAELPPLLPPPPLLPLNPPPPRLAAADVISSAMIVTMTSILVTLLNFISAFYTRQKRKAFEL</sequence>
<organism evidence="3 4">
    <name type="scientific">Salix brachista</name>
    <dbReference type="NCBI Taxonomy" id="2182728"/>
    <lineage>
        <taxon>Eukaryota</taxon>
        <taxon>Viridiplantae</taxon>
        <taxon>Streptophyta</taxon>
        <taxon>Embryophyta</taxon>
        <taxon>Tracheophyta</taxon>
        <taxon>Spermatophyta</taxon>
        <taxon>Magnoliopsida</taxon>
        <taxon>eudicotyledons</taxon>
        <taxon>Gunneridae</taxon>
        <taxon>Pentapetalae</taxon>
        <taxon>rosids</taxon>
        <taxon>fabids</taxon>
        <taxon>Malpighiales</taxon>
        <taxon>Salicaceae</taxon>
        <taxon>Saliceae</taxon>
        <taxon>Salix</taxon>
    </lineage>
</organism>
<dbReference type="Proteomes" id="UP000326939">
    <property type="component" value="Chromosome 16"/>
</dbReference>
<feature type="transmembrane region" description="Helical" evidence="2">
    <location>
        <begin position="87"/>
        <end position="111"/>
    </location>
</feature>
<dbReference type="AlphaFoldDB" id="A0A5N5JWG0"/>
<name>A0A5N5JWG0_9ROSI</name>
<feature type="region of interest" description="Disordered" evidence="1">
    <location>
        <begin position="1"/>
        <end position="63"/>
    </location>
</feature>
<reference evidence="4" key="1">
    <citation type="journal article" date="2019" name="Gigascience">
        <title>De novo genome assembly of the endangered Acer yangbiense, a plant species with extremely small populations endemic to Yunnan Province, China.</title>
        <authorList>
            <person name="Yang J."/>
            <person name="Wariss H.M."/>
            <person name="Tao L."/>
            <person name="Zhang R."/>
            <person name="Yun Q."/>
            <person name="Hollingsworth P."/>
            <person name="Dao Z."/>
            <person name="Luo G."/>
            <person name="Guo H."/>
            <person name="Ma Y."/>
            <person name="Sun W."/>
        </authorList>
    </citation>
    <scope>NUCLEOTIDE SEQUENCE [LARGE SCALE GENOMIC DNA]</scope>
    <source>
        <strain evidence="4">cv. br00</strain>
    </source>
</reference>
<keyword evidence="2" id="KW-0472">Membrane</keyword>
<protein>
    <submittedName>
        <fullName evidence="3">Uncharacterized protein</fullName>
    </submittedName>
</protein>
<evidence type="ECO:0000313" key="4">
    <source>
        <dbReference type="Proteomes" id="UP000326939"/>
    </source>
</evidence>
<feature type="compositionally biased region" description="Low complexity" evidence="1">
    <location>
        <begin position="10"/>
        <end position="23"/>
    </location>
</feature>
<evidence type="ECO:0000256" key="2">
    <source>
        <dbReference type="SAM" id="Phobius"/>
    </source>
</evidence>
<evidence type="ECO:0000256" key="1">
    <source>
        <dbReference type="SAM" id="MobiDB-lite"/>
    </source>
</evidence>
<feature type="compositionally biased region" description="Pro residues" evidence="1">
    <location>
        <begin position="25"/>
        <end position="63"/>
    </location>
</feature>
<keyword evidence="4" id="KW-1185">Reference proteome</keyword>
<accession>A0A5N5JWG0</accession>
<dbReference type="EMBL" id="VDCV01000016">
    <property type="protein sequence ID" value="KAB5519027.1"/>
    <property type="molecule type" value="Genomic_DNA"/>
</dbReference>